<dbReference type="AlphaFoldDB" id="A0A506UGX0"/>
<evidence type="ECO:0000313" key="5">
    <source>
        <dbReference type="Proteomes" id="UP000318801"/>
    </source>
</evidence>
<keyword evidence="2" id="KW-0464">Manganese</keyword>
<feature type="binding site" evidence="2">
    <location>
        <position position="355"/>
    </location>
    <ligand>
        <name>Mn(2+)</name>
        <dbReference type="ChEBI" id="CHEBI:29035"/>
        <label>2</label>
    </ligand>
</feature>
<feature type="binding site" evidence="2">
    <location>
        <position position="101"/>
    </location>
    <ligand>
        <name>Mn(2+)</name>
        <dbReference type="ChEBI" id="CHEBI:29035"/>
        <label>2</label>
    </ligand>
</feature>
<dbReference type="OrthoDB" id="9777385at2"/>
<evidence type="ECO:0000256" key="1">
    <source>
        <dbReference type="ARBA" id="ARBA00022801"/>
    </source>
</evidence>
<dbReference type="InterPro" id="IPR036264">
    <property type="entry name" value="Bact_exopeptidase_dim_dom"/>
</dbReference>
<sequence>MFLTNRDLVDLIELRHDLHRHPEISGEEQQTAGRVASYLRLLKPDALVTGLGGHGVAAVFEGAEPGPTVLFRAELDALPIEELTGLDYASEVPGKGHLCGHDGHMAILTALATGLARQRPARGRAVLLYQPAEETGAGAAAVIEDPQFAEIAPDMAFSLHNQPGMAIGTASLMAGPVNCASRGMRIVLSGKTAHASLPHTGISPMPALAEIMPVLAALAHGRHSEADFALVTVTHAEMGERAFGIAPGAAEIWATLRTLTDDRMDGLVQKAEAVATASSLRHGLTVAIEYDDIFMHCENAEEAVSHLAAALTAEGVAFDRGDLPMRASEDFGRFGKACPAAMFFLGSGTDNADLHNPDYAFPDDLIEIGGRVFMRVARNLLG</sequence>
<keyword evidence="1 4" id="KW-0378">Hydrolase</keyword>
<protein>
    <submittedName>
        <fullName evidence="4">Amidohydrolase</fullName>
    </submittedName>
</protein>
<feature type="binding site" evidence="2">
    <location>
        <position position="99"/>
    </location>
    <ligand>
        <name>Mn(2+)</name>
        <dbReference type="ChEBI" id="CHEBI:29035"/>
        <label>2</label>
    </ligand>
</feature>
<accession>A0A506UGX0</accession>
<dbReference type="RefSeq" id="WP_141148146.1">
    <property type="nucleotide sequence ID" value="NZ_VHLG01000002.1"/>
</dbReference>
<dbReference type="EMBL" id="VHLG01000002">
    <property type="protein sequence ID" value="TPW32639.1"/>
    <property type="molecule type" value="Genomic_DNA"/>
</dbReference>
<comment type="cofactor">
    <cofactor evidence="2">
        <name>Mn(2+)</name>
        <dbReference type="ChEBI" id="CHEBI:29035"/>
    </cofactor>
    <text evidence="2">The Mn(2+) ion enhances activity.</text>
</comment>
<dbReference type="PANTHER" id="PTHR11014:SF169">
    <property type="entry name" value="CLAN MH, FAMILY M20, PEPTIDASE T-LIKE METALLOPEPTIDASE"/>
    <property type="match status" value="1"/>
</dbReference>
<dbReference type="Proteomes" id="UP000318801">
    <property type="component" value="Unassembled WGS sequence"/>
</dbReference>
<dbReference type="NCBIfam" id="TIGR01891">
    <property type="entry name" value="amidohydrolases"/>
    <property type="match status" value="1"/>
</dbReference>
<dbReference type="InterPro" id="IPR011650">
    <property type="entry name" value="Peptidase_M20_dimer"/>
</dbReference>
<proteinExistence type="predicted"/>
<feature type="domain" description="Peptidase M20 dimerisation" evidence="3">
    <location>
        <begin position="182"/>
        <end position="276"/>
    </location>
</feature>
<dbReference type="InterPro" id="IPR002933">
    <property type="entry name" value="Peptidase_M20"/>
</dbReference>
<dbReference type="Gene3D" id="3.30.70.360">
    <property type="match status" value="1"/>
</dbReference>
<evidence type="ECO:0000313" key="4">
    <source>
        <dbReference type="EMBL" id="TPW32639.1"/>
    </source>
</evidence>
<evidence type="ECO:0000256" key="2">
    <source>
        <dbReference type="PIRSR" id="PIRSR005962-1"/>
    </source>
</evidence>
<dbReference type="InterPro" id="IPR017439">
    <property type="entry name" value="Amidohydrolase"/>
</dbReference>
<dbReference type="GO" id="GO:0046872">
    <property type="term" value="F:metal ion binding"/>
    <property type="evidence" value="ECO:0007669"/>
    <property type="project" value="UniProtKB-KW"/>
</dbReference>
<dbReference type="Pfam" id="PF07687">
    <property type="entry name" value="M20_dimer"/>
    <property type="match status" value="1"/>
</dbReference>
<dbReference type="SUPFAM" id="SSF53187">
    <property type="entry name" value="Zn-dependent exopeptidases"/>
    <property type="match status" value="1"/>
</dbReference>
<dbReference type="PANTHER" id="PTHR11014">
    <property type="entry name" value="PEPTIDASE M20 FAMILY MEMBER"/>
    <property type="match status" value="1"/>
</dbReference>
<keyword evidence="2" id="KW-0479">Metal-binding</keyword>
<reference evidence="4 5" key="1">
    <citation type="submission" date="2019-06" db="EMBL/GenBank/DDBJ databases">
        <authorList>
            <person name="Li M."/>
        </authorList>
    </citation>
    <scope>NUCLEOTIDE SEQUENCE [LARGE SCALE GENOMIC DNA]</scope>
    <source>
        <strain evidence="4 5">BGMRC2036</strain>
    </source>
</reference>
<gene>
    <name evidence="4" type="ORF">FJU08_05390</name>
</gene>
<evidence type="ECO:0000259" key="3">
    <source>
        <dbReference type="Pfam" id="PF07687"/>
    </source>
</evidence>
<dbReference type="SUPFAM" id="SSF55031">
    <property type="entry name" value="Bacterial exopeptidase dimerisation domain"/>
    <property type="match status" value="1"/>
</dbReference>
<dbReference type="Pfam" id="PF01546">
    <property type="entry name" value="Peptidase_M20"/>
    <property type="match status" value="1"/>
</dbReference>
<organism evidence="4 5">
    <name type="scientific">Martelella alba</name>
    <dbReference type="NCBI Taxonomy" id="2590451"/>
    <lineage>
        <taxon>Bacteria</taxon>
        <taxon>Pseudomonadati</taxon>
        <taxon>Pseudomonadota</taxon>
        <taxon>Alphaproteobacteria</taxon>
        <taxon>Hyphomicrobiales</taxon>
        <taxon>Aurantimonadaceae</taxon>
        <taxon>Martelella</taxon>
    </lineage>
</organism>
<comment type="caution">
    <text evidence="4">The sequence shown here is derived from an EMBL/GenBank/DDBJ whole genome shotgun (WGS) entry which is preliminary data.</text>
</comment>
<feature type="binding site" evidence="2">
    <location>
        <position position="160"/>
    </location>
    <ligand>
        <name>Mn(2+)</name>
        <dbReference type="ChEBI" id="CHEBI:29035"/>
        <label>2</label>
    </ligand>
</feature>
<dbReference type="PIRSF" id="PIRSF005962">
    <property type="entry name" value="Pept_M20D_amidohydro"/>
    <property type="match status" value="1"/>
</dbReference>
<dbReference type="Gene3D" id="3.40.630.10">
    <property type="entry name" value="Zn peptidases"/>
    <property type="match status" value="1"/>
</dbReference>
<dbReference type="GO" id="GO:0016787">
    <property type="term" value="F:hydrolase activity"/>
    <property type="evidence" value="ECO:0007669"/>
    <property type="project" value="UniProtKB-KW"/>
</dbReference>
<feature type="binding site" evidence="2">
    <location>
        <position position="134"/>
    </location>
    <ligand>
        <name>Mn(2+)</name>
        <dbReference type="ChEBI" id="CHEBI:29035"/>
        <label>2</label>
    </ligand>
</feature>
<keyword evidence="5" id="KW-1185">Reference proteome</keyword>
<name>A0A506UGX0_9HYPH</name>